<keyword evidence="6" id="KW-1185">Reference proteome</keyword>
<evidence type="ECO:0000256" key="4">
    <source>
        <dbReference type="ARBA" id="ARBA00023136"/>
    </source>
</evidence>
<dbReference type="Proteomes" id="UP000279275">
    <property type="component" value="Unassembled WGS sequence"/>
</dbReference>
<keyword evidence="4" id="KW-0472">Membrane</keyword>
<sequence length="242" mass="25676">MMLRRLARQLLAGAFIAGAIDTVIAPRTRIESARELMDRGVPLLPDRLSPVRSPDPAQVVRITAAARVGGAMMLATGRAPRLAALILAAATVPAALTEQDFWNEDDPDRRSAKRIAFWKDAGLLGGTLIAAADSGPAPSLGWRARRRADALLHSGSDRDESRVSRLAEAVAQQAPAVWEIARDKGEHAAGVTREKGELLAAVAHDKGGQLAEIARRRGEQFGHVARDTGGRLAATYGGHAIA</sequence>
<name>A0A3M2L2M9_9NOCA</name>
<evidence type="ECO:0000256" key="1">
    <source>
        <dbReference type="ARBA" id="ARBA00004141"/>
    </source>
</evidence>
<dbReference type="AlphaFoldDB" id="A0A3M2L2M9"/>
<dbReference type="EMBL" id="RFFH01000007">
    <property type="protein sequence ID" value="RMI31206.1"/>
    <property type="molecule type" value="Genomic_DNA"/>
</dbReference>
<accession>A0A3M2L2M9</accession>
<comment type="caution">
    <text evidence="5">The sequence shown here is derived from an EMBL/GenBank/DDBJ whole genome shotgun (WGS) entry which is preliminary data.</text>
</comment>
<dbReference type="Pfam" id="PF07681">
    <property type="entry name" value="DoxX"/>
    <property type="match status" value="1"/>
</dbReference>
<keyword evidence="2" id="KW-0812">Transmembrane</keyword>
<dbReference type="InterPro" id="IPR032808">
    <property type="entry name" value="DoxX"/>
</dbReference>
<evidence type="ECO:0000313" key="5">
    <source>
        <dbReference type="EMBL" id="RMI31206.1"/>
    </source>
</evidence>
<evidence type="ECO:0000256" key="2">
    <source>
        <dbReference type="ARBA" id="ARBA00022692"/>
    </source>
</evidence>
<protein>
    <submittedName>
        <fullName evidence="5">DoxX family membrane protein</fullName>
    </submittedName>
</protein>
<reference evidence="5 6" key="1">
    <citation type="submission" date="2018-10" db="EMBL/GenBank/DDBJ databases">
        <title>Isolation from cow dung.</title>
        <authorList>
            <person name="Ling L."/>
        </authorList>
    </citation>
    <scope>NUCLEOTIDE SEQUENCE [LARGE SCALE GENOMIC DNA]</scope>
    <source>
        <strain evidence="5 6">NEAU-LL90</strain>
    </source>
</reference>
<keyword evidence="3" id="KW-1133">Transmembrane helix</keyword>
<dbReference type="GO" id="GO:0016020">
    <property type="term" value="C:membrane"/>
    <property type="evidence" value="ECO:0007669"/>
    <property type="project" value="UniProtKB-SubCell"/>
</dbReference>
<gene>
    <name evidence="5" type="ORF">EBN03_17640</name>
</gene>
<evidence type="ECO:0000256" key="3">
    <source>
        <dbReference type="ARBA" id="ARBA00022989"/>
    </source>
</evidence>
<comment type="subcellular location">
    <subcellularLocation>
        <location evidence="1">Membrane</location>
        <topology evidence="1">Multi-pass membrane protein</topology>
    </subcellularLocation>
</comment>
<organism evidence="5 6">
    <name type="scientific">Nocardia stercoris</name>
    <dbReference type="NCBI Taxonomy" id="2483361"/>
    <lineage>
        <taxon>Bacteria</taxon>
        <taxon>Bacillati</taxon>
        <taxon>Actinomycetota</taxon>
        <taxon>Actinomycetes</taxon>
        <taxon>Mycobacteriales</taxon>
        <taxon>Nocardiaceae</taxon>
        <taxon>Nocardia</taxon>
    </lineage>
</organism>
<evidence type="ECO:0000313" key="6">
    <source>
        <dbReference type="Proteomes" id="UP000279275"/>
    </source>
</evidence>
<proteinExistence type="predicted"/>